<feature type="signal peptide" evidence="1">
    <location>
        <begin position="1"/>
        <end position="23"/>
    </location>
</feature>
<accession>A0ABX7N1E5</accession>
<feature type="chain" id="PRO_5046091307" evidence="1">
    <location>
        <begin position="24"/>
        <end position="334"/>
    </location>
</feature>
<sequence length="334" mass="36481">MSANQRWGGAVLLVACLSFLACASKGGVRADAPWTDPSPHREGAVTVEPGVSLEYLDWGGTGPVVVLLAGQGNTAHIFDDFAPLLTREFRVVALTRRGFGKSSKPESGYDVKTRVEDVRRALDELKLDKVSLVGHSLAGDELTAFAALHPQRVHKLVYLEAAYDHTRMDALVEGAPTPSGPSDEERSSPQAFTAWQSRMHGFEIPEAEVRTGNVFDARGQWTADVTPGFVYERLAQGNATPDYASVMAPVLAYYVVEEAVDVVFPWTKAMTPSEQEQISKVLRKLQTFGAAEQKRLTQALPTARVVGVREANHYFFLTHSDTVVPELSAFLRAP</sequence>
<feature type="domain" description="AB hydrolase-1" evidence="2">
    <location>
        <begin position="63"/>
        <end position="162"/>
    </location>
</feature>
<dbReference type="SUPFAM" id="SSF53474">
    <property type="entry name" value="alpha/beta-Hydrolases"/>
    <property type="match status" value="1"/>
</dbReference>
<dbReference type="InterPro" id="IPR050266">
    <property type="entry name" value="AB_hydrolase_sf"/>
</dbReference>
<name>A0ABX7N1E5_9BACT</name>
<dbReference type="EMBL" id="CP071091">
    <property type="protein sequence ID" value="QSQ12321.1"/>
    <property type="molecule type" value="Genomic_DNA"/>
</dbReference>
<dbReference type="PANTHER" id="PTHR43798:SF33">
    <property type="entry name" value="HYDROLASE, PUTATIVE (AFU_ORTHOLOGUE AFUA_2G14860)-RELATED"/>
    <property type="match status" value="1"/>
</dbReference>
<gene>
    <name evidence="3" type="ORF">JY572_28705</name>
</gene>
<evidence type="ECO:0000313" key="4">
    <source>
        <dbReference type="Proteomes" id="UP000663090"/>
    </source>
</evidence>
<dbReference type="PROSITE" id="PS51257">
    <property type="entry name" value="PROKAR_LIPOPROTEIN"/>
    <property type="match status" value="1"/>
</dbReference>
<keyword evidence="1" id="KW-0732">Signal</keyword>
<reference evidence="3 4" key="1">
    <citation type="submission" date="2021-02" db="EMBL/GenBank/DDBJ databases">
        <title>De Novo genome assembly of isolated myxobacteria.</title>
        <authorList>
            <person name="Stevens D.C."/>
        </authorList>
    </citation>
    <scope>NUCLEOTIDE SEQUENCE [LARGE SCALE GENOMIC DNA]</scope>
    <source>
        <strain evidence="3 4">SCHIC003</strain>
    </source>
</reference>
<organism evidence="3 4">
    <name type="scientific">Myxococcus landrumensis</name>
    <dbReference type="NCBI Taxonomy" id="2813577"/>
    <lineage>
        <taxon>Bacteria</taxon>
        <taxon>Pseudomonadati</taxon>
        <taxon>Myxococcota</taxon>
        <taxon>Myxococcia</taxon>
        <taxon>Myxococcales</taxon>
        <taxon>Cystobacterineae</taxon>
        <taxon>Myxococcaceae</taxon>
        <taxon>Myxococcus</taxon>
    </lineage>
</organism>
<keyword evidence="4" id="KW-1185">Reference proteome</keyword>
<proteinExistence type="predicted"/>
<dbReference type="PRINTS" id="PR00111">
    <property type="entry name" value="ABHYDROLASE"/>
</dbReference>
<evidence type="ECO:0000256" key="1">
    <source>
        <dbReference type="SAM" id="SignalP"/>
    </source>
</evidence>
<evidence type="ECO:0000259" key="2">
    <source>
        <dbReference type="Pfam" id="PF00561"/>
    </source>
</evidence>
<evidence type="ECO:0000313" key="3">
    <source>
        <dbReference type="EMBL" id="QSQ12321.1"/>
    </source>
</evidence>
<dbReference type="Gene3D" id="3.40.50.1820">
    <property type="entry name" value="alpha/beta hydrolase"/>
    <property type="match status" value="1"/>
</dbReference>
<dbReference type="PANTHER" id="PTHR43798">
    <property type="entry name" value="MONOACYLGLYCEROL LIPASE"/>
    <property type="match status" value="1"/>
</dbReference>
<dbReference type="Proteomes" id="UP000663090">
    <property type="component" value="Chromosome"/>
</dbReference>
<keyword evidence="3" id="KW-0378">Hydrolase</keyword>
<dbReference type="RefSeq" id="WP_206714050.1">
    <property type="nucleotide sequence ID" value="NZ_CP071091.1"/>
</dbReference>
<dbReference type="Pfam" id="PF00561">
    <property type="entry name" value="Abhydrolase_1"/>
    <property type="match status" value="1"/>
</dbReference>
<protein>
    <submittedName>
        <fullName evidence="3">Alpha/beta hydrolase</fullName>
    </submittedName>
</protein>
<dbReference type="InterPro" id="IPR029058">
    <property type="entry name" value="AB_hydrolase_fold"/>
</dbReference>
<dbReference type="InterPro" id="IPR000073">
    <property type="entry name" value="AB_hydrolase_1"/>
</dbReference>
<dbReference type="GO" id="GO:0016787">
    <property type="term" value="F:hydrolase activity"/>
    <property type="evidence" value="ECO:0007669"/>
    <property type="project" value="UniProtKB-KW"/>
</dbReference>